<protein>
    <submittedName>
        <fullName evidence="1">Uncharacterized protein</fullName>
    </submittedName>
</protein>
<evidence type="ECO:0000313" key="2">
    <source>
        <dbReference type="Proteomes" id="UP001163321"/>
    </source>
</evidence>
<keyword evidence="2" id="KW-1185">Reference proteome</keyword>
<reference evidence="1 2" key="1">
    <citation type="journal article" date="2022" name="bioRxiv">
        <title>The genome of the oomycete Peronosclerospora sorghi, a cosmopolitan pathogen of maize and sorghum, is inflated with dispersed pseudogenes.</title>
        <authorList>
            <person name="Fletcher K."/>
            <person name="Martin F."/>
            <person name="Isakeit T."/>
            <person name="Cavanaugh K."/>
            <person name="Magill C."/>
            <person name="Michelmore R."/>
        </authorList>
    </citation>
    <scope>NUCLEOTIDE SEQUENCE [LARGE SCALE GENOMIC DNA]</scope>
    <source>
        <strain evidence="1">P6</strain>
    </source>
</reference>
<sequence>MCFLDQQARWSLLYRDIPPAWNQFYRDPFVKSRFPTFAPPSISQILQKIIPQLFQNFMRKRETFHREIKVGAARSTAFFQVSVSAVVAGKAKV</sequence>
<dbReference type="Proteomes" id="UP001163321">
    <property type="component" value="Chromosome 12"/>
</dbReference>
<organism evidence="1 2">
    <name type="scientific">Peronosclerospora sorghi</name>
    <dbReference type="NCBI Taxonomy" id="230839"/>
    <lineage>
        <taxon>Eukaryota</taxon>
        <taxon>Sar</taxon>
        <taxon>Stramenopiles</taxon>
        <taxon>Oomycota</taxon>
        <taxon>Peronosporomycetes</taxon>
        <taxon>Peronosporales</taxon>
        <taxon>Peronosporaceae</taxon>
        <taxon>Peronosclerospora</taxon>
    </lineage>
</organism>
<dbReference type="EMBL" id="CM047591">
    <property type="protein sequence ID" value="KAI9919038.1"/>
    <property type="molecule type" value="Genomic_DNA"/>
</dbReference>
<gene>
    <name evidence="1" type="ORF">PsorP6_011616</name>
</gene>
<evidence type="ECO:0000313" key="1">
    <source>
        <dbReference type="EMBL" id="KAI9919038.1"/>
    </source>
</evidence>
<name>A0ACC0WMA6_9STRA</name>
<comment type="caution">
    <text evidence="1">The sequence shown here is derived from an EMBL/GenBank/DDBJ whole genome shotgun (WGS) entry which is preliminary data.</text>
</comment>
<proteinExistence type="predicted"/>
<accession>A0ACC0WMA6</accession>